<gene>
    <name evidence="11" type="primary">prsA</name>
    <name evidence="14" type="ORF">DEX24_12590</name>
</gene>
<dbReference type="InterPro" id="IPR000297">
    <property type="entry name" value="PPIase_PpiC"/>
</dbReference>
<evidence type="ECO:0000256" key="1">
    <source>
        <dbReference type="ARBA" id="ARBA00000971"/>
    </source>
</evidence>
<evidence type="ECO:0000256" key="5">
    <source>
        <dbReference type="ARBA" id="ARBA00022729"/>
    </source>
</evidence>
<evidence type="ECO:0000256" key="4">
    <source>
        <dbReference type="ARBA" id="ARBA00022475"/>
    </source>
</evidence>
<evidence type="ECO:0000256" key="2">
    <source>
        <dbReference type="ARBA" id="ARBA00004193"/>
    </source>
</evidence>
<dbReference type="InterPro" id="IPR027304">
    <property type="entry name" value="Trigger_fact/SurA_dom_sf"/>
</dbReference>
<dbReference type="PANTHER" id="PTHR47245:SF1">
    <property type="entry name" value="FOLDASE PROTEIN PRSA"/>
    <property type="match status" value="1"/>
</dbReference>
<feature type="domain" description="PpiC" evidence="13">
    <location>
        <begin position="139"/>
        <end position="230"/>
    </location>
</feature>
<evidence type="ECO:0000313" key="15">
    <source>
        <dbReference type="Proteomes" id="UP000245938"/>
    </source>
</evidence>
<dbReference type="Pfam" id="PF00639">
    <property type="entry name" value="Rotamase"/>
    <property type="match status" value="1"/>
</dbReference>
<protein>
    <recommendedName>
        <fullName evidence="11">Foldase protein PrsA</fullName>
        <ecNumber evidence="11">5.2.1.8</ecNumber>
    </recommendedName>
</protein>
<keyword evidence="4 11" id="KW-1003">Cell membrane</keyword>
<dbReference type="PROSITE" id="PS51257">
    <property type="entry name" value="PROKAR_LIPOPROTEIN"/>
    <property type="match status" value="1"/>
</dbReference>
<dbReference type="InterPro" id="IPR046357">
    <property type="entry name" value="PPIase_dom_sf"/>
</dbReference>
<evidence type="ECO:0000256" key="11">
    <source>
        <dbReference type="HAMAP-Rule" id="MF_01145"/>
    </source>
</evidence>
<proteinExistence type="inferred from homology"/>
<dbReference type="Proteomes" id="UP000245938">
    <property type="component" value="Unassembled WGS sequence"/>
</dbReference>
<dbReference type="SUPFAM" id="SSF54534">
    <property type="entry name" value="FKBP-like"/>
    <property type="match status" value="1"/>
</dbReference>
<keyword evidence="5 11" id="KW-0732">Signal</keyword>
<dbReference type="PANTHER" id="PTHR47245">
    <property type="entry name" value="PEPTIDYLPROLYL ISOMERASE"/>
    <property type="match status" value="1"/>
</dbReference>
<evidence type="ECO:0000256" key="3">
    <source>
        <dbReference type="ARBA" id="ARBA00006071"/>
    </source>
</evidence>
<keyword evidence="10 11" id="KW-0449">Lipoprotein</keyword>
<dbReference type="RefSeq" id="WP_109306763.1">
    <property type="nucleotide sequence ID" value="NZ_BJUF01000009.1"/>
</dbReference>
<dbReference type="GO" id="GO:0006457">
    <property type="term" value="P:protein folding"/>
    <property type="evidence" value="ECO:0007669"/>
    <property type="project" value="UniProtKB-UniRule"/>
</dbReference>
<dbReference type="SUPFAM" id="SSF109998">
    <property type="entry name" value="Triger factor/SurA peptide-binding domain-like"/>
    <property type="match status" value="1"/>
</dbReference>
<dbReference type="Gene3D" id="1.10.4030.10">
    <property type="entry name" value="Porin chaperone SurA, peptide-binding domain"/>
    <property type="match status" value="1"/>
</dbReference>
<dbReference type="EC" id="5.2.1.8" evidence="11"/>
<keyword evidence="15" id="KW-1185">Reference proteome</keyword>
<keyword evidence="7 11" id="KW-0472">Membrane</keyword>
<keyword evidence="8 11" id="KW-0564">Palmitate</keyword>
<dbReference type="HAMAP" id="MF_01145">
    <property type="entry name" value="Foldase_PrsA"/>
    <property type="match status" value="1"/>
</dbReference>
<keyword evidence="9 11" id="KW-0413">Isomerase</keyword>
<dbReference type="AlphaFoldDB" id="A0A2U3AJE6"/>
<feature type="chain" id="PRO_5039500862" description="Foldase protein PrsA" evidence="12">
    <location>
        <begin position="19"/>
        <end position="298"/>
    </location>
</feature>
<dbReference type="EMBL" id="QFVR01000018">
    <property type="protein sequence ID" value="PWI24658.1"/>
    <property type="molecule type" value="Genomic_DNA"/>
</dbReference>
<evidence type="ECO:0000256" key="10">
    <source>
        <dbReference type="ARBA" id="ARBA00023288"/>
    </source>
</evidence>
<dbReference type="Gene3D" id="3.10.50.40">
    <property type="match status" value="1"/>
</dbReference>
<evidence type="ECO:0000256" key="12">
    <source>
        <dbReference type="SAM" id="SignalP"/>
    </source>
</evidence>
<accession>A0A2U3AJE6</accession>
<feature type="signal peptide" evidence="12">
    <location>
        <begin position="1"/>
        <end position="18"/>
    </location>
</feature>
<evidence type="ECO:0000256" key="6">
    <source>
        <dbReference type="ARBA" id="ARBA00023110"/>
    </source>
</evidence>
<comment type="function">
    <text evidence="11">Plays a major role in protein secretion by helping the post-translocational extracellular folding of several secreted proteins.</text>
</comment>
<evidence type="ECO:0000256" key="9">
    <source>
        <dbReference type="ARBA" id="ARBA00023235"/>
    </source>
</evidence>
<evidence type="ECO:0000313" key="14">
    <source>
        <dbReference type="EMBL" id="PWI24658.1"/>
    </source>
</evidence>
<comment type="catalytic activity">
    <reaction evidence="1 11">
        <text>[protein]-peptidylproline (omega=180) = [protein]-peptidylproline (omega=0)</text>
        <dbReference type="Rhea" id="RHEA:16237"/>
        <dbReference type="Rhea" id="RHEA-COMP:10747"/>
        <dbReference type="Rhea" id="RHEA-COMP:10748"/>
        <dbReference type="ChEBI" id="CHEBI:83833"/>
        <dbReference type="ChEBI" id="CHEBI:83834"/>
        <dbReference type="EC" id="5.2.1.8"/>
    </reaction>
</comment>
<dbReference type="InterPro" id="IPR023059">
    <property type="entry name" value="Foldase_PrsA"/>
</dbReference>
<dbReference type="GO" id="GO:0005886">
    <property type="term" value="C:plasma membrane"/>
    <property type="evidence" value="ECO:0007669"/>
    <property type="project" value="UniProtKB-SubCell"/>
</dbReference>
<dbReference type="OrthoDB" id="14196at2"/>
<name>A0A2U3AJE6_9BACL</name>
<dbReference type="InterPro" id="IPR050245">
    <property type="entry name" value="PrsA_foldase"/>
</dbReference>
<reference evidence="14 15" key="1">
    <citation type="submission" date="2018-05" db="EMBL/GenBank/DDBJ databases">
        <title>Kurthia sibirica genome sequence.</title>
        <authorList>
            <person name="Maclea K.S."/>
            <person name="Goen A.E."/>
        </authorList>
    </citation>
    <scope>NUCLEOTIDE SEQUENCE [LARGE SCALE GENOMIC DNA]</scope>
    <source>
        <strain evidence="14 15">ATCC 49154</strain>
    </source>
</reference>
<dbReference type="PROSITE" id="PS01096">
    <property type="entry name" value="PPIC_PPIASE_1"/>
    <property type="match status" value="1"/>
</dbReference>
<evidence type="ECO:0000256" key="7">
    <source>
        <dbReference type="ARBA" id="ARBA00023136"/>
    </source>
</evidence>
<comment type="caution">
    <text evidence="14">The sequence shown here is derived from an EMBL/GenBank/DDBJ whole genome shotgun (WGS) entry which is preliminary data.</text>
</comment>
<dbReference type="InterPro" id="IPR023058">
    <property type="entry name" value="PPIase_PpiC_CS"/>
</dbReference>
<dbReference type="GO" id="GO:0003755">
    <property type="term" value="F:peptidyl-prolyl cis-trans isomerase activity"/>
    <property type="evidence" value="ECO:0007669"/>
    <property type="project" value="UniProtKB-UniRule"/>
</dbReference>
<keyword evidence="6 11" id="KW-0697">Rotamase</keyword>
<organism evidence="14 15">
    <name type="scientific">Kurthia sibirica</name>
    <dbReference type="NCBI Taxonomy" id="202750"/>
    <lineage>
        <taxon>Bacteria</taxon>
        <taxon>Bacillati</taxon>
        <taxon>Bacillota</taxon>
        <taxon>Bacilli</taxon>
        <taxon>Bacillales</taxon>
        <taxon>Caryophanaceae</taxon>
        <taxon>Kurthia</taxon>
    </lineage>
</organism>
<comment type="subcellular location">
    <subcellularLocation>
        <location evidence="2 11">Cell membrane</location>
        <topology evidence="2 11">Lipid-anchor</topology>
    </subcellularLocation>
</comment>
<evidence type="ECO:0000259" key="13">
    <source>
        <dbReference type="PROSITE" id="PS50198"/>
    </source>
</evidence>
<comment type="similarity">
    <text evidence="3 11">Belongs to the PrsA family.</text>
</comment>
<evidence type="ECO:0000256" key="8">
    <source>
        <dbReference type="ARBA" id="ARBA00023139"/>
    </source>
</evidence>
<dbReference type="PROSITE" id="PS50198">
    <property type="entry name" value="PPIC_PPIASE_2"/>
    <property type="match status" value="1"/>
</dbReference>
<sequence length="298" mass="33287">MKKTVLSLTLAASVLGLAACGNSGDEKVVTSKVGDITKDQLYSELKETAGDSALQLMMIEKVLEDKFKVSDKEVQAKYDEQKKQIEAQGQDFKAYLAQQGMNEKTFKRYMKLNLLQEKALVDGVKISDEDAKKFYDRTKKELKASHILVADEKTAKKVEKELKANPKKFAALAKKYSTDTSNAQNGGELGWFGPDKMVAEFTDAAYDMKKGEISEPIKTSFGYHIIKLEDTKAVEVKNSFEKEKESIKKDLAAKKAKAEDPDQTKLQAKIAGYMKDAKIEIKDKDLKNALENFIGKSK</sequence>